<dbReference type="AlphaFoldDB" id="A0A1M7IJF9"/>
<accession>A0A1M7IJF9</accession>
<dbReference type="GO" id="GO:0006635">
    <property type="term" value="P:fatty acid beta-oxidation"/>
    <property type="evidence" value="ECO:0007669"/>
    <property type="project" value="TreeGrafter"/>
</dbReference>
<protein>
    <submittedName>
        <fullName evidence="1">Enoyl-CoA hydratase/isomerase</fullName>
    </submittedName>
</protein>
<gene>
    <name evidence="1" type="ORF">SAMN05444398_115105</name>
</gene>
<dbReference type="PANTHER" id="PTHR11941:SF54">
    <property type="entry name" value="ENOYL-COA HYDRATASE, MITOCHONDRIAL"/>
    <property type="match status" value="1"/>
</dbReference>
<reference evidence="1 2" key="1">
    <citation type="submission" date="2016-11" db="EMBL/GenBank/DDBJ databases">
        <authorList>
            <person name="Jaros S."/>
            <person name="Januszkiewicz K."/>
            <person name="Wedrychowicz H."/>
        </authorList>
    </citation>
    <scope>NUCLEOTIDE SEQUENCE [LARGE SCALE GENOMIC DNA]</scope>
    <source>
        <strain evidence="1 2">DSM 29589</strain>
    </source>
</reference>
<dbReference type="Gene3D" id="3.90.226.10">
    <property type="entry name" value="2-enoyl-CoA Hydratase, Chain A, domain 1"/>
    <property type="match status" value="1"/>
</dbReference>
<dbReference type="InterPro" id="IPR001753">
    <property type="entry name" value="Enoyl-CoA_hydra/iso"/>
</dbReference>
<keyword evidence="2" id="KW-1185">Reference proteome</keyword>
<evidence type="ECO:0000313" key="1">
    <source>
        <dbReference type="EMBL" id="SHM40723.1"/>
    </source>
</evidence>
<keyword evidence="1" id="KW-0413">Isomerase</keyword>
<dbReference type="GO" id="GO:0016853">
    <property type="term" value="F:isomerase activity"/>
    <property type="evidence" value="ECO:0007669"/>
    <property type="project" value="UniProtKB-KW"/>
</dbReference>
<sequence length="110" mass="12025">MSELVEVSREGRVALLRLTRPKQLNALNAYLATELISIVRELDTDKSVGCIVITGSEKAFAAGADISEMVSMSAEEMSERDYFGEWMQFATARTPRIAAVQGTPWGVAVN</sequence>
<evidence type="ECO:0000313" key="2">
    <source>
        <dbReference type="Proteomes" id="UP000183974"/>
    </source>
</evidence>
<dbReference type="Proteomes" id="UP000183974">
    <property type="component" value="Unassembled WGS sequence"/>
</dbReference>
<dbReference type="InterPro" id="IPR029045">
    <property type="entry name" value="ClpP/crotonase-like_dom_sf"/>
</dbReference>
<proteinExistence type="predicted"/>
<dbReference type="EMBL" id="FRBR01000015">
    <property type="protein sequence ID" value="SHM40723.1"/>
    <property type="molecule type" value="Genomic_DNA"/>
</dbReference>
<organism evidence="1 2">
    <name type="scientific">Roseovarius pacificus</name>
    <dbReference type="NCBI Taxonomy" id="337701"/>
    <lineage>
        <taxon>Bacteria</taxon>
        <taxon>Pseudomonadati</taxon>
        <taxon>Pseudomonadota</taxon>
        <taxon>Alphaproteobacteria</taxon>
        <taxon>Rhodobacterales</taxon>
        <taxon>Roseobacteraceae</taxon>
        <taxon>Roseovarius</taxon>
    </lineage>
</organism>
<dbReference type="PANTHER" id="PTHR11941">
    <property type="entry name" value="ENOYL-COA HYDRATASE-RELATED"/>
    <property type="match status" value="1"/>
</dbReference>
<name>A0A1M7IJF9_9RHOB</name>
<dbReference type="STRING" id="337701.SAMN05444398_115105"/>
<dbReference type="CDD" id="cd06558">
    <property type="entry name" value="crotonase-like"/>
    <property type="match status" value="1"/>
</dbReference>
<dbReference type="SUPFAM" id="SSF52096">
    <property type="entry name" value="ClpP/crotonase"/>
    <property type="match status" value="1"/>
</dbReference>
<dbReference type="Pfam" id="PF00378">
    <property type="entry name" value="ECH_1"/>
    <property type="match status" value="1"/>
</dbReference>